<comment type="caution">
    <text evidence="4">The sequence shown here is derived from an EMBL/GenBank/DDBJ whole genome shotgun (WGS) entry which is preliminary data.</text>
</comment>
<dbReference type="Pfam" id="PF08375">
    <property type="entry name" value="Rpn3_C"/>
    <property type="match status" value="1"/>
</dbReference>
<dbReference type="GO" id="GO:0008541">
    <property type="term" value="C:proteasome regulatory particle, lid subcomplex"/>
    <property type="evidence" value="ECO:0007669"/>
    <property type="project" value="TreeGrafter"/>
</dbReference>
<dbReference type="InterPro" id="IPR036390">
    <property type="entry name" value="WH_DNA-bd_sf"/>
</dbReference>
<dbReference type="InterPro" id="IPR013586">
    <property type="entry name" value="PSMD3_C"/>
</dbReference>
<dbReference type="EMBL" id="BTGB01000009">
    <property type="protein sequence ID" value="GMM48082.1"/>
    <property type="molecule type" value="Genomic_DNA"/>
</dbReference>
<dbReference type="Proteomes" id="UP001378960">
    <property type="component" value="Unassembled WGS sequence"/>
</dbReference>
<evidence type="ECO:0000256" key="2">
    <source>
        <dbReference type="ARBA" id="ARBA00022942"/>
    </source>
</evidence>
<dbReference type="PANTHER" id="PTHR10758">
    <property type="entry name" value="26S PROTEASOME NON-ATPASE REGULATORY SUBUNIT 3/COP9 SIGNALOSOME COMPLEX SUBUNIT 3"/>
    <property type="match status" value="1"/>
</dbReference>
<dbReference type="Pfam" id="PF01399">
    <property type="entry name" value="PCI"/>
    <property type="match status" value="1"/>
</dbReference>
<gene>
    <name evidence="4" type="ORF">DAPK24_046800</name>
</gene>
<dbReference type="InterPro" id="IPR050756">
    <property type="entry name" value="CSN3"/>
</dbReference>
<organism evidence="4 5">
    <name type="scientific">Pichia kluyveri</name>
    <name type="common">Yeast</name>
    <dbReference type="NCBI Taxonomy" id="36015"/>
    <lineage>
        <taxon>Eukaryota</taxon>
        <taxon>Fungi</taxon>
        <taxon>Dikarya</taxon>
        <taxon>Ascomycota</taxon>
        <taxon>Saccharomycotina</taxon>
        <taxon>Pichiomycetes</taxon>
        <taxon>Pichiales</taxon>
        <taxon>Pichiaceae</taxon>
        <taxon>Pichia</taxon>
    </lineage>
</organism>
<dbReference type="GO" id="GO:0006511">
    <property type="term" value="P:ubiquitin-dependent protein catabolic process"/>
    <property type="evidence" value="ECO:0007669"/>
    <property type="project" value="TreeGrafter"/>
</dbReference>
<dbReference type="GO" id="GO:0030234">
    <property type="term" value="F:enzyme regulator activity"/>
    <property type="evidence" value="ECO:0007669"/>
    <property type="project" value="InterPro"/>
</dbReference>
<reference evidence="4 5" key="1">
    <citation type="journal article" date="2023" name="Elife">
        <title>Identification of key yeast species and microbe-microbe interactions impacting larval growth of Drosophila in the wild.</title>
        <authorList>
            <person name="Mure A."/>
            <person name="Sugiura Y."/>
            <person name="Maeda R."/>
            <person name="Honda K."/>
            <person name="Sakurai N."/>
            <person name="Takahashi Y."/>
            <person name="Watada M."/>
            <person name="Katoh T."/>
            <person name="Gotoh A."/>
            <person name="Gotoh Y."/>
            <person name="Taniguchi I."/>
            <person name="Nakamura K."/>
            <person name="Hayashi T."/>
            <person name="Katayama T."/>
            <person name="Uemura T."/>
            <person name="Hattori Y."/>
        </authorList>
    </citation>
    <scope>NUCLEOTIDE SEQUENCE [LARGE SCALE GENOMIC DNA]</scope>
    <source>
        <strain evidence="4 5">PK-24</strain>
    </source>
</reference>
<dbReference type="AlphaFoldDB" id="A0AAV5RAR0"/>
<dbReference type="SMART" id="SM00753">
    <property type="entry name" value="PAM"/>
    <property type="match status" value="1"/>
</dbReference>
<dbReference type="SMART" id="SM00088">
    <property type="entry name" value="PINT"/>
    <property type="match status" value="1"/>
</dbReference>
<proteinExistence type="inferred from homology"/>
<evidence type="ECO:0000259" key="3">
    <source>
        <dbReference type="PROSITE" id="PS50250"/>
    </source>
</evidence>
<protein>
    <submittedName>
        <fullName evidence="4">Proteasome regulatory particle lid subunit</fullName>
    </submittedName>
</protein>
<comment type="similarity">
    <text evidence="1">Belongs to the proteasome subunit S3 family.</text>
</comment>
<evidence type="ECO:0000256" key="1">
    <source>
        <dbReference type="ARBA" id="ARBA00007912"/>
    </source>
</evidence>
<evidence type="ECO:0000313" key="4">
    <source>
        <dbReference type="EMBL" id="GMM48082.1"/>
    </source>
</evidence>
<sequence>MTSVEEPAITEIKEKSVLQQLESFLPLITNSVAKFDPRYVLRVFRQHAAIRREIKADDLLDLINKTYPTTFPTVENLVGALTPFSKKISKTDTDVDMDSDDHTVTEVSPEIDVFVHLMVQIYLYDIGEIKALYAFNKNVIELLKKYNRRTLDYIQAKAWYYIFRSSEIAKDLINIRADLMNALRTATLSHDTETRASVITLLLRNYILTNDINQAYNLVEKIEFPFEATTSIVARYHYYLAKIQTIQLDYSSANECIITAIRKCPQTKNAKGFLQSATKLQILIQLLTGEIPELSQFDDPILFKSLRPYAEVTKAVRLGDLKIFNNALKTYGDHLKNDKNYNLVLRLRENVIKTGIRIISLSYKRISLKDICIKLHLDNELTAEYIVAKAIKDGVVDISINHTKGYIESLDVSDVYTTKAPQAEFDRRIKFCMQLNNDSVKAMRYPMTTGREKFDDDNEARQREQELLQFLQEEDF</sequence>
<dbReference type="GO" id="GO:0042176">
    <property type="term" value="P:regulation of protein catabolic process"/>
    <property type="evidence" value="ECO:0007669"/>
    <property type="project" value="InterPro"/>
</dbReference>
<keyword evidence="5" id="KW-1185">Reference proteome</keyword>
<accession>A0AAV5RAR0</accession>
<dbReference type="InterPro" id="IPR057985">
    <property type="entry name" value="TPR_PSMD3_N"/>
</dbReference>
<dbReference type="PANTHER" id="PTHR10758:SF2">
    <property type="entry name" value="26S PROTEASOME NON-ATPASE REGULATORY SUBUNIT 3"/>
    <property type="match status" value="1"/>
</dbReference>
<dbReference type="InterPro" id="IPR000717">
    <property type="entry name" value="PCI_dom"/>
</dbReference>
<dbReference type="SUPFAM" id="SSF46785">
    <property type="entry name" value="Winged helix' DNA-binding domain"/>
    <property type="match status" value="1"/>
</dbReference>
<name>A0AAV5RAR0_PICKL</name>
<keyword evidence="2 4" id="KW-0647">Proteasome</keyword>
<evidence type="ECO:0000313" key="5">
    <source>
        <dbReference type="Proteomes" id="UP001378960"/>
    </source>
</evidence>
<dbReference type="PROSITE" id="PS50250">
    <property type="entry name" value="PCI"/>
    <property type="match status" value="1"/>
</dbReference>
<feature type="domain" description="PCI" evidence="3">
    <location>
        <begin position="234"/>
        <end position="414"/>
    </location>
</feature>
<dbReference type="Pfam" id="PF25573">
    <property type="entry name" value="TPR_PSMD3_N"/>
    <property type="match status" value="1"/>
</dbReference>